<evidence type="ECO:0000256" key="4">
    <source>
        <dbReference type="ARBA" id="ARBA00022989"/>
    </source>
</evidence>
<dbReference type="GO" id="GO:0015149">
    <property type="term" value="F:hexose transmembrane transporter activity"/>
    <property type="evidence" value="ECO:0007669"/>
    <property type="project" value="TreeGrafter"/>
</dbReference>
<feature type="transmembrane region" description="Helical" evidence="6">
    <location>
        <begin position="126"/>
        <end position="144"/>
    </location>
</feature>
<dbReference type="GO" id="GO:0016020">
    <property type="term" value="C:membrane"/>
    <property type="evidence" value="ECO:0007669"/>
    <property type="project" value="UniProtKB-SubCell"/>
</dbReference>
<keyword evidence="5 6" id="KW-0472">Membrane</keyword>
<dbReference type="PANTHER" id="PTHR23503:SF8">
    <property type="entry name" value="FACILITATED GLUCOSE TRANSPORTER PROTEIN 1"/>
    <property type="match status" value="1"/>
</dbReference>
<feature type="domain" description="Major facilitator superfamily (MFS) profile" evidence="7">
    <location>
        <begin position="1"/>
        <end position="145"/>
    </location>
</feature>
<dbReference type="EMBL" id="RQTK01000421">
    <property type="protein sequence ID" value="RUS79915.1"/>
    <property type="molecule type" value="Genomic_DNA"/>
</dbReference>
<dbReference type="PROSITE" id="PS00216">
    <property type="entry name" value="SUGAR_TRANSPORT_1"/>
    <property type="match status" value="1"/>
</dbReference>
<dbReference type="PANTHER" id="PTHR23503">
    <property type="entry name" value="SOLUTE CARRIER FAMILY 2"/>
    <property type="match status" value="1"/>
</dbReference>
<accession>A0A3S1HI75</accession>
<name>A0A3S1HI75_ELYCH</name>
<feature type="transmembrane region" description="Helical" evidence="6">
    <location>
        <begin position="102"/>
        <end position="120"/>
    </location>
</feature>
<evidence type="ECO:0000256" key="5">
    <source>
        <dbReference type="ARBA" id="ARBA00023136"/>
    </source>
</evidence>
<keyword evidence="9" id="KW-1185">Reference proteome</keyword>
<dbReference type="InterPro" id="IPR005828">
    <property type="entry name" value="MFS_sugar_transport-like"/>
</dbReference>
<protein>
    <recommendedName>
        <fullName evidence="7">Major facilitator superfamily (MFS) profile domain-containing protein</fullName>
    </recommendedName>
</protein>
<evidence type="ECO:0000256" key="3">
    <source>
        <dbReference type="ARBA" id="ARBA00022692"/>
    </source>
</evidence>
<dbReference type="InterPro" id="IPR036259">
    <property type="entry name" value="MFS_trans_sf"/>
</dbReference>
<dbReference type="Proteomes" id="UP000271974">
    <property type="component" value="Unassembled WGS sequence"/>
</dbReference>
<evidence type="ECO:0000256" key="2">
    <source>
        <dbReference type="ARBA" id="ARBA00022448"/>
    </source>
</evidence>
<evidence type="ECO:0000313" key="9">
    <source>
        <dbReference type="Proteomes" id="UP000271974"/>
    </source>
</evidence>
<keyword evidence="3 6" id="KW-0812">Transmembrane</keyword>
<evidence type="ECO:0000256" key="6">
    <source>
        <dbReference type="SAM" id="Phobius"/>
    </source>
</evidence>
<organism evidence="8 9">
    <name type="scientific">Elysia chlorotica</name>
    <name type="common">Eastern emerald elysia</name>
    <name type="synonym">Sea slug</name>
    <dbReference type="NCBI Taxonomy" id="188477"/>
    <lineage>
        <taxon>Eukaryota</taxon>
        <taxon>Metazoa</taxon>
        <taxon>Spiralia</taxon>
        <taxon>Lophotrochozoa</taxon>
        <taxon>Mollusca</taxon>
        <taxon>Gastropoda</taxon>
        <taxon>Heterobranchia</taxon>
        <taxon>Euthyneura</taxon>
        <taxon>Panpulmonata</taxon>
        <taxon>Sacoglossa</taxon>
        <taxon>Placobranchoidea</taxon>
        <taxon>Plakobranchidae</taxon>
        <taxon>Elysia</taxon>
    </lineage>
</organism>
<dbReference type="AlphaFoldDB" id="A0A3S1HI75"/>
<dbReference type="Gene3D" id="1.20.1250.20">
    <property type="entry name" value="MFS general substrate transporter like domains"/>
    <property type="match status" value="1"/>
</dbReference>
<comment type="subcellular location">
    <subcellularLocation>
        <location evidence="1">Membrane</location>
        <topology evidence="1">Multi-pass membrane protein</topology>
    </subcellularLocation>
</comment>
<sequence>MEAITAEWNEHRNAPKVKVMDLLVNPELRWPLIICVVLQMSQQFSGINAVIYYSTSIFQSAGLTNEDSELATVGTGLVNVLMTFISALIVDRAGRRSMHLTGLGGMLVFSVLLVICLSLQESVPWLSYISIFAVVVYIMFFASGP</sequence>
<evidence type="ECO:0000256" key="1">
    <source>
        <dbReference type="ARBA" id="ARBA00004141"/>
    </source>
</evidence>
<evidence type="ECO:0000259" key="7">
    <source>
        <dbReference type="PROSITE" id="PS50850"/>
    </source>
</evidence>
<dbReference type="InterPro" id="IPR020846">
    <property type="entry name" value="MFS_dom"/>
</dbReference>
<evidence type="ECO:0000313" key="8">
    <source>
        <dbReference type="EMBL" id="RUS79915.1"/>
    </source>
</evidence>
<dbReference type="OrthoDB" id="4540492at2759"/>
<feature type="non-terminal residue" evidence="8">
    <location>
        <position position="145"/>
    </location>
</feature>
<dbReference type="STRING" id="188477.A0A3S1HI75"/>
<gene>
    <name evidence="8" type="ORF">EGW08_012329</name>
</gene>
<keyword evidence="2" id="KW-0813">Transport</keyword>
<reference evidence="8 9" key="1">
    <citation type="submission" date="2019-01" db="EMBL/GenBank/DDBJ databases">
        <title>A draft genome assembly of the solar-powered sea slug Elysia chlorotica.</title>
        <authorList>
            <person name="Cai H."/>
            <person name="Li Q."/>
            <person name="Fang X."/>
            <person name="Li J."/>
            <person name="Curtis N.E."/>
            <person name="Altenburger A."/>
            <person name="Shibata T."/>
            <person name="Feng M."/>
            <person name="Maeda T."/>
            <person name="Schwartz J.A."/>
            <person name="Shigenobu S."/>
            <person name="Lundholm N."/>
            <person name="Nishiyama T."/>
            <person name="Yang H."/>
            <person name="Hasebe M."/>
            <person name="Li S."/>
            <person name="Pierce S.K."/>
            <person name="Wang J."/>
        </authorList>
    </citation>
    <scope>NUCLEOTIDE SEQUENCE [LARGE SCALE GENOMIC DNA]</scope>
    <source>
        <strain evidence="8">EC2010</strain>
        <tissue evidence="8">Whole organism of an adult</tissue>
    </source>
</reference>
<feature type="transmembrane region" description="Helical" evidence="6">
    <location>
        <begin position="70"/>
        <end position="90"/>
    </location>
</feature>
<dbReference type="SUPFAM" id="SSF103473">
    <property type="entry name" value="MFS general substrate transporter"/>
    <property type="match status" value="1"/>
</dbReference>
<proteinExistence type="predicted"/>
<dbReference type="Pfam" id="PF00083">
    <property type="entry name" value="Sugar_tr"/>
    <property type="match status" value="1"/>
</dbReference>
<keyword evidence="4 6" id="KW-1133">Transmembrane helix</keyword>
<dbReference type="InterPro" id="IPR005829">
    <property type="entry name" value="Sugar_transporter_CS"/>
</dbReference>
<dbReference type="PROSITE" id="PS50850">
    <property type="entry name" value="MFS"/>
    <property type="match status" value="1"/>
</dbReference>
<comment type="caution">
    <text evidence="8">The sequence shown here is derived from an EMBL/GenBank/DDBJ whole genome shotgun (WGS) entry which is preliminary data.</text>
</comment>
<dbReference type="InterPro" id="IPR045263">
    <property type="entry name" value="GLUT"/>
</dbReference>